<evidence type="ECO:0000313" key="3">
    <source>
        <dbReference type="EMBL" id="KIE48470.1"/>
    </source>
</evidence>
<dbReference type="InterPro" id="IPR010156">
    <property type="entry name" value="CRISPR-assoc_prot_Cas6"/>
</dbReference>
<dbReference type="CDD" id="cd21140">
    <property type="entry name" value="Cas6_I-like"/>
    <property type="match status" value="1"/>
</dbReference>
<gene>
    <name evidence="3" type="primary">cas6</name>
    <name evidence="3" type="ORF">U732_4231</name>
</gene>
<dbReference type="AlphaFoldDB" id="A0A0C1UMN2"/>
<reference evidence="3 4" key="1">
    <citation type="journal article" date="2015" name="Infect. Genet. Evol.">
        <title>Genomic sequences of six botulinum neurotoxin-producing strains representing three clostridial species illustrate the mobility and diversity of botulinum neurotoxin genes.</title>
        <authorList>
            <person name="Smith T.J."/>
            <person name="Hill K.K."/>
            <person name="Xie G."/>
            <person name="Foley B.T."/>
            <person name="Williamson C.H."/>
            <person name="Foster J.T."/>
            <person name="Johnson S.L."/>
            <person name="Chertkov O."/>
            <person name="Teshima H."/>
            <person name="Gibbons H.S."/>
            <person name="Johnsky L.A."/>
            <person name="Karavis M.A."/>
            <person name="Smith L.A."/>
        </authorList>
    </citation>
    <scope>NUCLEOTIDE SEQUENCE [LARGE SCALE GENOMIC DNA]</scope>
    <source>
        <strain evidence="3 4">CDC 2741</strain>
    </source>
</reference>
<evidence type="ECO:0000259" key="2">
    <source>
        <dbReference type="Pfam" id="PF01881"/>
    </source>
</evidence>
<comment type="caution">
    <text evidence="3">The sequence shown here is derived from an EMBL/GenBank/DDBJ whole genome shotgun (WGS) entry which is preliminary data.</text>
</comment>
<evidence type="ECO:0000256" key="1">
    <source>
        <dbReference type="ARBA" id="ARBA00023118"/>
    </source>
</evidence>
<dbReference type="Proteomes" id="UP000031366">
    <property type="component" value="Unassembled WGS sequence"/>
</dbReference>
<dbReference type="PANTHER" id="PTHR36984">
    <property type="entry name" value="CRISPR-ASSOCIATED ENDORIBONUCLEASE CAS6 1"/>
    <property type="match status" value="1"/>
</dbReference>
<dbReference type="GO" id="GO:0016788">
    <property type="term" value="F:hydrolase activity, acting on ester bonds"/>
    <property type="evidence" value="ECO:0007669"/>
    <property type="project" value="InterPro"/>
</dbReference>
<dbReference type="InterPro" id="IPR049435">
    <property type="entry name" value="Cas_Cas6_C"/>
</dbReference>
<dbReference type="EMBL" id="AYSO01000007">
    <property type="protein sequence ID" value="KIE48470.1"/>
    <property type="molecule type" value="Genomic_DNA"/>
</dbReference>
<feature type="domain" description="CRISPR associated protein Cas6 C-terminal" evidence="2">
    <location>
        <begin position="116"/>
        <end position="240"/>
    </location>
</feature>
<name>A0A0C1UMN2_9CLOT</name>
<keyword evidence="1" id="KW-0051">Antiviral defense</keyword>
<dbReference type="RefSeq" id="WP_039629656.1">
    <property type="nucleotide sequence ID" value="NZ_AYSO01000007.1"/>
</dbReference>
<dbReference type="OrthoDB" id="45555at2"/>
<evidence type="ECO:0000313" key="4">
    <source>
        <dbReference type="Proteomes" id="UP000031366"/>
    </source>
</evidence>
<dbReference type="Gene3D" id="3.30.70.1900">
    <property type="match status" value="1"/>
</dbReference>
<keyword evidence="4" id="KW-1185">Reference proteome</keyword>
<dbReference type="NCBIfam" id="TIGR01877">
    <property type="entry name" value="cas_cas6"/>
    <property type="match status" value="1"/>
</dbReference>
<dbReference type="Gene3D" id="3.30.70.1890">
    <property type="match status" value="1"/>
</dbReference>
<sequence>MRIKCEYKTDKFPLMYQMMIVGLIKKSLKQSNKSYYEQLYTYNDKKNKQIKNFTFSVFMNGYKIVDDIAEIENSITVIISTPDLELGINLYNGLLNTKEFKYKSFELKKQRISLIKEKAINEGEAMFKTLSPIAVKNRDGRFIDINNEDYEQEINYIVDLTLRTHRGYGLKEPIKFIPVSMKKVVVKEKISSFKEITNKDIMYVNSYGGVFKLVGAREDLEEIYKSGIGYRRSQGFGNIDLI</sequence>
<dbReference type="GO" id="GO:0051607">
    <property type="term" value="P:defense response to virus"/>
    <property type="evidence" value="ECO:0007669"/>
    <property type="project" value="UniProtKB-KW"/>
</dbReference>
<dbReference type="Pfam" id="PF01881">
    <property type="entry name" value="Cas_Cas6_C"/>
    <property type="match status" value="1"/>
</dbReference>
<organism evidence="3 4">
    <name type="scientific">Clostridium argentinense CDC 2741</name>
    <dbReference type="NCBI Taxonomy" id="1418104"/>
    <lineage>
        <taxon>Bacteria</taxon>
        <taxon>Bacillati</taxon>
        <taxon>Bacillota</taxon>
        <taxon>Clostridia</taxon>
        <taxon>Eubacteriales</taxon>
        <taxon>Clostridiaceae</taxon>
        <taxon>Clostridium</taxon>
    </lineage>
</organism>
<dbReference type="InterPro" id="IPR045747">
    <property type="entry name" value="CRISPR-assoc_prot_Cas6_N_sf"/>
</dbReference>
<accession>A0A0C1UMN2</accession>
<protein>
    <submittedName>
        <fullName evidence="3">CRISPR-associated endoribonuclease Cas6</fullName>
    </submittedName>
</protein>
<proteinExistence type="predicted"/>
<dbReference type="PANTHER" id="PTHR36984:SF3">
    <property type="entry name" value="CRISPR-ASSOCIATED ENDORIBONUCLEASE CAS6"/>
    <property type="match status" value="1"/>
</dbReference>
<dbReference type="STRING" id="29341.RSJ17_10265"/>